<dbReference type="Proteomes" id="UP000270094">
    <property type="component" value="Unassembled WGS sequence"/>
</dbReference>
<dbReference type="OrthoDB" id="5835926at2759"/>
<evidence type="ECO:0000256" key="1">
    <source>
        <dbReference type="SAM" id="MobiDB-lite"/>
    </source>
</evidence>
<evidence type="ECO:0000313" key="3">
    <source>
        <dbReference type="Proteomes" id="UP000270094"/>
    </source>
</evidence>
<gene>
    <name evidence="2" type="ORF">SVUK_LOCUS16225</name>
</gene>
<dbReference type="AlphaFoldDB" id="A0A3P7JY58"/>
<proteinExistence type="predicted"/>
<keyword evidence="3" id="KW-1185">Reference proteome</keyword>
<feature type="region of interest" description="Disordered" evidence="1">
    <location>
        <begin position="1"/>
        <end position="39"/>
    </location>
</feature>
<organism evidence="2 3">
    <name type="scientific">Strongylus vulgaris</name>
    <name type="common">Blood worm</name>
    <dbReference type="NCBI Taxonomy" id="40348"/>
    <lineage>
        <taxon>Eukaryota</taxon>
        <taxon>Metazoa</taxon>
        <taxon>Ecdysozoa</taxon>
        <taxon>Nematoda</taxon>
        <taxon>Chromadorea</taxon>
        <taxon>Rhabditida</taxon>
        <taxon>Rhabditina</taxon>
        <taxon>Rhabditomorpha</taxon>
        <taxon>Strongyloidea</taxon>
        <taxon>Strongylidae</taxon>
        <taxon>Strongylus</taxon>
    </lineage>
</organism>
<protein>
    <submittedName>
        <fullName evidence="2">Uncharacterized protein</fullName>
    </submittedName>
</protein>
<accession>A0A3P7JY58</accession>
<evidence type="ECO:0000313" key="2">
    <source>
        <dbReference type="EMBL" id="VDM81227.1"/>
    </source>
</evidence>
<dbReference type="EMBL" id="UYYB01111897">
    <property type="protein sequence ID" value="VDM81227.1"/>
    <property type="molecule type" value="Genomic_DNA"/>
</dbReference>
<feature type="compositionally biased region" description="Polar residues" evidence="1">
    <location>
        <begin position="24"/>
        <end position="39"/>
    </location>
</feature>
<reference evidence="2 3" key="1">
    <citation type="submission" date="2018-11" db="EMBL/GenBank/DDBJ databases">
        <authorList>
            <consortium name="Pathogen Informatics"/>
        </authorList>
    </citation>
    <scope>NUCLEOTIDE SEQUENCE [LARGE SCALE GENOMIC DNA]</scope>
</reference>
<sequence>MSSTTKPISAPGIRPTYSDLHPNGTDNEYSTLTAPSYDSSQNACTKFIKRNVNDAAMRNRTQPITVADFDIPERRLIVFGLEDGK</sequence>
<name>A0A3P7JY58_STRVU</name>